<dbReference type="RefSeq" id="WP_319691370.1">
    <property type="nucleotide sequence ID" value="NZ_JARAWN010000057.1"/>
</dbReference>
<accession>A0AAJ2ULD3</accession>
<evidence type="ECO:0000256" key="1">
    <source>
        <dbReference type="SAM" id="Phobius"/>
    </source>
</evidence>
<protein>
    <submittedName>
        <fullName evidence="2">Uncharacterized protein</fullName>
    </submittedName>
</protein>
<reference evidence="2" key="1">
    <citation type="journal article" date="2023" name="Microb. Genom.">
        <title>Mesoterricola silvestris gen. nov., sp. nov., Mesoterricola sediminis sp. nov., Geothrix oryzae sp. nov., Geothrix edaphica sp. nov., Geothrix rubra sp. nov., and Geothrix limicola sp. nov., six novel members of Acidobacteriota isolated from soils.</title>
        <authorList>
            <person name="Weisberg A.J."/>
            <person name="Pearce E."/>
            <person name="Kramer C.G."/>
            <person name="Chang J.H."/>
            <person name="Clarke C.R."/>
        </authorList>
    </citation>
    <scope>NUCLEOTIDE SEQUENCE</scope>
    <source>
        <strain evidence="2">ND06-05F</strain>
    </source>
</reference>
<gene>
    <name evidence="2" type="ORF">PV367_12610</name>
</gene>
<keyword evidence="1" id="KW-0472">Membrane</keyword>
<keyword evidence="1" id="KW-1133">Transmembrane helix</keyword>
<sequence length="74" mass="7893">MTSMLSLLVLLAWAAGAVILADAFRRLLAHDPILRLVCQLRPGAVALYLAVVTVAWPAAVAAKALSDLVDRGRR</sequence>
<feature type="transmembrane region" description="Helical" evidence="1">
    <location>
        <begin position="45"/>
        <end position="65"/>
    </location>
</feature>
<dbReference type="Proteomes" id="UP001273589">
    <property type="component" value="Unassembled WGS sequence"/>
</dbReference>
<proteinExistence type="predicted"/>
<dbReference type="AlphaFoldDB" id="A0AAJ2ULD3"/>
<evidence type="ECO:0000313" key="2">
    <source>
        <dbReference type="EMBL" id="MDX3130616.1"/>
    </source>
</evidence>
<dbReference type="EMBL" id="JARAWN010000057">
    <property type="protein sequence ID" value="MDX3130616.1"/>
    <property type="molecule type" value="Genomic_DNA"/>
</dbReference>
<comment type="caution">
    <text evidence="2">The sequence shown here is derived from an EMBL/GenBank/DDBJ whole genome shotgun (WGS) entry which is preliminary data.</text>
</comment>
<evidence type="ECO:0000313" key="3">
    <source>
        <dbReference type="Proteomes" id="UP001273589"/>
    </source>
</evidence>
<keyword evidence="1" id="KW-0812">Transmembrane</keyword>
<organism evidence="2 3">
    <name type="scientific">Streptomyces europaeiscabiei</name>
    <dbReference type="NCBI Taxonomy" id="146819"/>
    <lineage>
        <taxon>Bacteria</taxon>
        <taxon>Bacillati</taxon>
        <taxon>Actinomycetota</taxon>
        <taxon>Actinomycetes</taxon>
        <taxon>Kitasatosporales</taxon>
        <taxon>Streptomycetaceae</taxon>
        <taxon>Streptomyces</taxon>
    </lineage>
</organism>
<name>A0AAJ2ULD3_9ACTN</name>